<dbReference type="RefSeq" id="WP_129347592.1">
    <property type="nucleotide sequence ID" value="NZ_CP012670.1"/>
</dbReference>
<proteinExistence type="predicted"/>
<evidence type="ECO:0000313" key="1">
    <source>
        <dbReference type="EMBL" id="AUX22431.1"/>
    </source>
</evidence>
<organism evidence="1 2">
    <name type="scientific">Sorangium cellulosum</name>
    <name type="common">Polyangium cellulosum</name>
    <dbReference type="NCBI Taxonomy" id="56"/>
    <lineage>
        <taxon>Bacteria</taxon>
        <taxon>Pseudomonadati</taxon>
        <taxon>Myxococcota</taxon>
        <taxon>Polyangia</taxon>
        <taxon>Polyangiales</taxon>
        <taxon>Polyangiaceae</taxon>
        <taxon>Sorangium</taxon>
    </lineage>
</organism>
<protein>
    <submittedName>
        <fullName evidence="1">Uncharacterized protein</fullName>
    </submittedName>
</protein>
<gene>
    <name evidence="1" type="ORF">SOCEGT47_029340</name>
</gene>
<dbReference type="AlphaFoldDB" id="A0A4P2Q081"/>
<evidence type="ECO:0000313" key="2">
    <source>
        <dbReference type="Proteomes" id="UP000295781"/>
    </source>
</evidence>
<dbReference type="OrthoDB" id="5918037at2"/>
<sequence>MDERDDMDEMAPAPRPITWDIHREGRRWTAEEFHARTERLIDLKLEVSRGKLFWDDETRLLLLGMLLENVGLDAAVRLGDLSRWKEAIAAAEHERQEGRSGGTTG</sequence>
<dbReference type="EMBL" id="CP012670">
    <property type="protein sequence ID" value="AUX22431.1"/>
    <property type="molecule type" value="Genomic_DNA"/>
</dbReference>
<name>A0A4P2Q081_SORCE</name>
<accession>A0A4P2Q081</accession>
<dbReference type="Proteomes" id="UP000295781">
    <property type="component" value="Chromosome"/>
</dbReference>
<reference evidence="1 2" key="1">
    <citation type="submission" date="2015-09" db="EMBL/GenBank/DDBJ databases">
        <title>Sorangium comparison.</title>
        <authorList>
            <person name="Zaburannyi N."/>
            <person name="Bunk B."/>
            <person name="Overmann J."/>
            <person name="Mueller R."/>
        </authorList>
    </citation>
    <scope>NUCLEOTIDE SEQUENCE [LARGE SCALE GENOMIC DNA]</scope>
    <source>
        <strain evidence="1 2">So ceGT47</strain>
    </source>
</reference>